<feature type="active site" description="Charge relay system" evidence="5">
    <location>
        <position position="90"/>
    </location>
</feature>
<accession>S8ABJ5</accession>
<dbReference type="InterPro" id="IPR000209">
    <property type="entry name" value="Peptidase_S8/S53_dom"/>
</dbReference>
<keyword evidence="6" id="KW-0732">Signal</keyword>
<dbReference type="InterPro" id="IPR050131">
    <property type="entry name" value="Peptidase_S8_subtilisin-like"/>
</dbReference>
<keyword evidence="4 5" id="KW-0720">Serine protease</keyword>
<evidence type="ECO:0000256" key="1">
    <source>
        <dbReference type="ARBA" id="ARBA00011073"/>
    </source>
</evidence>
<dbReference type="AlphaFoldDB" id="S8ABJ5"/>
<dbReference type="CDD" id="cd04077">
    <property type="entry name" value="Peptidases_S8_PCSK9_ProteinaseK_like"/>
    <property type="match status" value="1"/>
</dbReference>
<dbReference type="OMA" id="PPEHIND"/>
<dbReference type="PRINTS" id="PR00723">
    <property type="entry name" value="SUBTILISIN"/>
</dbReference>
<dbReference type="Proteomes" id="UP000015100">
    <property type="component" value="Unassembled WGS sequence"/>
</dbReference>
<dbReference type="EMBL" id="AQGS01000546">
    <property type="protein sequence ID" value="EPS38491.1"/>
    <property type="molecule type" value="Genomic_DNA"/>
</dbReference>
<dbReference type="InterPro" id="IPR036852">
    <property type="entry name" value="Peptidase_S8/S53_dom_sf"/>
</dbReference>
<dbReference type="Pfam" id="PF00082">
    <property type="entry name" value="Peptidase_S8"/>
    <property type="match status" value="1"/>
</dbReference>
<dbReference type="GO" id="GO:0006508">
    <property type="term" value="P:proteolysis"/>
    <property type="evidence" value="ECO:0007669"/>
    <property type="project" value="UniProtKB-KW"/>
</dbReference>
<dbReference type="Gene3D" id="3.40.50.200">
    <property type="entry name" value="Peptidase S8/S53 domain"/>
    <property type="match status" value="1"/>
</dbReference>
<dbReference type="PANTHER" id="PTHR43806:SF13">
    <property type="entry name" value="SUBTILASE-TYPE PROTEINASE RRT12"/>
    <property type="match status" value="1"/>
</dbReference>
<reference evidence="9" key="2">
    <citation type="submission" date="2013-04" db="EMBL/GenBank/DDBJ databases">
        <title>Genomic mechanisms accounting for the adaptation to parasitism in nematode-trapping fungi.</title>
        <authorList>
            <person name="Ahren D.G."/>
        </authorList>
    </citation>
    <scope>NUCLEOTIDE SEQUENCE [LARGE SCALE GENOMIC DNA]</scope>
    <source>
        <strain evidence="9">CBS 200.50</strain>
    </source>
</reference>
<dbReference type="PROSITE" id="PS00137">
    <property type="entry name" value="SUBTILASE_HIS"/>
    <property type="match status" value="1"/>
</dbReference>
<keyword evidence="9" id="KW-1185">Reference proteome</keyword>
<dbReference type="SUPFAM" id="SSF52743">
    <property type="entry name" value="Subtilisin-like"/>
    <property type="match status" value="1"/>
</dbReference>
<feature type="signal peptide" evidence="6">
    <location>
        <begin position="1"/>
        <end position="20"/>
    </location>
</feature>
<evidence type="ECO:0000256" key="6">
    <source>
        <dbReference type="SAM" id="SignalP"/>
    </source>
</evidence>
<organism evidence="8 9">
    <name type="scientific">Dactylellina haptotyla (strain CBS 200.50)</name>
    <name type="common">Nematode-trapping fungus</name>
    <name type="synonym">Monacrosporium haptotylum</name>
    <dbReference type="NCBI Taxonomy" id="1284197"/>
    <lineage>
        <taxon>Eukaryota</taxon>
        <taxon>Fungi</taxon>
        <taxon>Dikarya</taxon>
        <taxon>Ascomycota</taxon>
        <taxon>Pezizomycotina</taxon>
        <taxon>Orbiliomycetes</taxon>
        <taxon>Orbiliales</taxon>
        <taxon>Orbiliaceae</taxon>
        <taxon>Dactylellina</taxon>
    </lineage>
</organism>
<evidence type="ECO:0000256" key="2">
    <source>
        <dbReference type="ARBA" id="ARBA00022670"/>
    </source>
</evidence>
<dbReference type="InterPro" id="IPR034193">
    <property type="entry name" value="PCSK9_ProteinaseK-like"/>
</dbReference>
<dbReference type="GO" id="GO:0004252">
    <property type="term" value="F:serine-type endopeptidase activity"/>
    <property type="evidence" value="ECO:0007669"/>
    <property type="project" value="UniProtKB-UniRule"/>
</dbReference>
<proteinExistence type="inferred from homology"/>
<dbReference type="PANTHER" id="PTHR43806">
    <property type="entry name" value="PEPTIDASE S8"/>
    <property type="match status" value="1"/>
</dbReference>
<comment type="similarity">
    <text evidence="1 5">Belongs to the peptidase S8 family.</text>
</comment>
<dbReference type="InterPro" id="IPR022398">
    <property type="entry name" value="Peptidase_S8_His-AS"/>
</dbReference>
<evidence type="ECO:0000259" key="7">
    <source>
        <dbReference type="Pfam" id="PF00082"/>
    </source>
</evidence>
<comment type="caution">
    <text evidence="8">The sequence shown here is derived from an EMBL/GenBank/DDBJ whole genome shotgun (WGS) entry which is preliminary data.</text>
</comment>
<evidence type="ECO:0000256" key="5">
    <source>
        <dbReference type="PROSITE-ProRule" id="PRU01240"/>
    </source>
</evidence>
<dbReference type="OrthoDB" id="206201at2759"/>
<dbReference type="eggNOG" id="KOG1153">
    <property type="taxonomic scope" value="Eukaryota"/>
</dbReference>
<dbReference type="InterPro" id="IPR015500">
    <property type="entry name" value="Peptidase_S8_subtilisin-rel"/>
</dbReference>
<evidence type="ECO:0000313" key="8">
    <source>
        <dbReference type="EMBL" id="EPS38491.1"/>
    </source>
</evidence>
<feature type="domain" description="Peptidase S8/S53" evidence="7">
    <location>
        <begin position="82"/>
        <end position="344"/>
    </location>
</feature>
<feature type="chain" id="PRO_5004547633" description="Peptidase S8/S53 domain-containing protein" evidence="6">
    <location>
        <begin position="21"/>
        <end position="372"/>
    </location>
</feature>
<reference evidence="8 9" key="1">
    <citation type="journal article" date="2013" name="PLoS Genet.">
        <title>Genomic mechanisms accounting for the adaptation to parasitism in nematode-trapping fungi.</title>
        <authorList>
            <person name="Meerupati T."/>
            <person name="Andersson K.M."/>
            <person name="Friman E."/>
            <person name="Kumar D."/>
            <person name="Tunlid A."/>
            <person name="Ahren D."/>
        </authorList>
    </citation>
    <scope>NUCLEOTIDE SEQUENCE [LARGE SCALE GENOMIC DNA]</scope>
    <source>
        <strain evidence="8 9">CBS 200.50</strain>
    </source>
</reference>
<protein>
    <recommendedName>
        <fullName evidence="7">Peptidase S8/S53 domain-containing protein</fullName>
    </recommendedName>
</protein>
<gene>
    <name evidence="8" type="ORF">H072_7775</name>
</gene>
<evidence type="ECO:0000256" key="4">
    <source>
        <dbReference type="ARBA" id="ARBA00022825"/>
    </source>
</evidence>
<dbReference type="STRING" id="1284197.S8ABJ5"/>
<feature type="active site" description="Charge relay system" evidence="5">
    <location>
        <position position="121"/>
    </location>
</feature>
<dbReference type="PROSITE" id="PS00138">
    <property type="entry name" value="SUBTILASE_SER"/>
    <property type="match status" value="1"/>
</dbReference>
<evidence type="ECO:0000256" key="3">
    <source>
        <dbReference type="ARBA" id="ARBA00022801"/>
    </source>
</evidence>
<dbReference type="InterPro" id="IPR023828">
    <property type="entry name" value="Peptidase_S8_Ser-AS"/>
</dbReference>
<keyword evidence="3 5" id="KW-0378">Hydrolase</keyword>
<dbReference type="HOGENOM" id="CLU_011263_1_0_1"/>
<name>S8ABJ5_DACHA</name>
<keyword evidence="2 5" id="KW-0645">Protease</keyword>
<feature type="active site" description="Charge relay system" evidence="5">
    <location>
        <position position="307"/>
    </location>
</feature>
<sequence length="372" mass="39989">MKTLIALSTTLLTILPLGLSAPADTSSENPRRRTDLSTRIIEQGNAPWSLQRISSVAPVTQNGRPATDMTYKYRYDERDNASGVDVYVLDGGVNMLHPDFGGRAKVIFAANRADLWDNNGHGTHVAGIIGSLHYGVAKNASIFALRIDSNPPLDAPSGGYDTPPPEHINDIVAAMLTVVQQHNYRKKTNKDFKGSVMNLSWGFPPVYMDMVPNGHMILKAALKNATDAGIHITIAPDNSNSDACNHFPSGYVQDLPTLFVVGSSDIMDRRANNSDWGSCIDIHAPGVDIMSTSIPQLGDAVANSGTSMAAPLVAGVIATQLAKYPDLRLNPAEMKKHILGMAQKWVVKGAEKGGNFLLNTGMGENPMEAFVN</sequence>
<dbReference type="PROSITE" id="PS51892">
    <property type="entry name" value="SUBTILASE"/>
    <property type="match status" value="1"/>
</dbReference>
<evidence type="ECO:0000313" key="9">
    <source>
        <dbReference type="Proteomes" id="UP000015100"/>
    </source>
</evidence>